<evidence type="ECO:0000256" key="1">
    <source>
        <dbReference type="SAM" id="MobiDB-lite"/>
    </source>
</evidence>
<dbReference type="RefSeq" id="WP_132434024.1">
    <property type="nucleotide sequence ID" value="NZ_SLWK01000007.1"/>
</dbReference>
<feature type="compositionally biased region" description="Basic and acidic residues" evidence="1">
    <location>
        <begin position="58"/>
        <end position="92"/>
    </location>
</feature>
<dbReference type="OrthoDB" id="1524221at2"/>
<evidence type="ECO:0000313" key="2">
    <source>
        <dbReference type="EMBL" id="TCO07701.1"/>
    </source>
</evidence>
<feature type="region of interest" description="Disordered" evidence="1">
    <location>
        <begin position="58"/>
        <end position="109"/>
    </location>
</feature>
<comment type="caution">
    <text evidence="2">The sequence shown here is derived from an EMBL/GenBank/DDBJ whole genome shotgun (WGS) entry which is preliminary data.</text>
</comment>
<organism evidence="2 3">
    <name type="scientific">Natronoflexus pectinivorans</name>
    <dbReference type="NCBI Taxonomy" id="682526"/>
    <lineage>
        <taxon>Bacteria</taxon>
        <taxon>Pseudomonadati</taxon>
        <taxon>Bacteroidota</taxon>
        <taxon>Bacteroidia</taxon>
        <taxon>Marinilabiliales</taxon>
        <taxon>Marinilabiliaceae</taxon>
        <taxon>Natronoflexus</taxon>
    </lineage>
</organism>
<evidence type="ECO:0008006" key="4">
    <source>
        <dbReference type="Google" id="ProtNLM"/>
    </source>
</evidence>
<name>A0A4R2GHQ8_9BACT</name>
<reference evidence="2 3" key="1">
    <citation type="submission" date="2019-03" db="EMBL/GenBank/DDBJ databases">
        <title>Genomic Encyclopedia of Type Strains, Phase IV (KMG-IV): sequencing the most valuable type-strain genomes for metagenomic binning, comparative biology and taxonomic classification.</title>
        <authorList>
            <person name="Goeker M."/>
        </authorList>
    </citation>
    <scope>NUCLEOTIDE SEQUENCE [LARGE SCALE GENOMIC DNA]</scope>
    <source>
        <strain evidence="2 3">DSM 24179</strain>
    </source>
</reference>
<keyword evidence="3" id="KW-1185">Reference proteome</keyword>
<dbReference type="Proteomes" id="UP000295221">
    <property type="component" value="Unassembled WGS sequence"/>
</dbReference>
<evidence type="ECO:0000313" key="3">
    <source>
        <dbReference type="Proteomes" id="UP000295221"/>
    </source>
</evidence>
<dbReference type="EMBL" id="SLWK01000007">
    <property type="protein sequence ID" value="TCO07701.1"/>
    <property type="molecule type" value="Genomic_DNA"/>
</dbReference>
<accession>A0A4R2GHQ8</accession>
<proteinExistence type="predicted"/>
<sequence>MNRNHQSILLFILLFSFVSSPIFGQGLLERATRRAAERLEQKTEERIDRKVDDAIDRSLDNVESSVERDEPDRDQRSATRERRAEEREERSQRRFQSMMSSMGVSGEPVPIEDQYRFHSTLRMNMQMYDGDGTLQNDGDFITYVSSNSEHLAYEFISGNTQAIGTVEEGGTIIVDTKNKATIVLTQERGKKTGIAYGSDAMNLFTGVDDSLYDEDDDIEPETNPKFRKTGRTKTIHGHRCEEWEFSDDEGKGTFWIAPNFQGDSRHLFGSVFTVSAVAQGQPSGFIMESEYTEHESGERNVMKVTEINDRANVTFNMADYEITNIGSFNMADK</sequence>
<dbReference type="AlphaFoldDB" id="A0A4R2GHQ8"/>
<protein>
    <recommendedName>
        <fullName evidence="4">DUF4412 domain-containing protein</fullName>
    </recommendedName>
</protein>
<gene>
    <name evidence="2" type="ORF">EV194_10785</name>
</gene>